<keyword evidence="3" id="KW-1185">Reference proteome</keyword>
<sequence length="65" mass="7555">MKSKEVINTETNEKILFNHFDPDTNSMQFWSKNKTRFPRLSELVLKFSSIPASSSPVERLFSKSC</sequence>
<name>A0A3M7QJA9_BRAPC</name>
<gene>
    <name evidence="2" type="ORF">BpHYR1_037751</name>
</gene>
<evidence type="ECO:0000313" key="2">
    <source>
        <dbReference type="EMBL" id="RNA11537.1"/>
    </source>
</evidence>
<dbReference type="Pfam" id="PF05699">
    <property type="entry name" value="Dimer_Tnp_hAT"/>
    <property type="match status" value="1"/>
</dbReference>
<dbReference type="AlphaFoldDB" id="A0A3M7QJA9"/>
<dbReference type="GO" id="GO:0046983">
    <property type="term" value="F:protein dimerization activity"/>
    <property type="evidence" value="ECO:0007669"/>
    <property type="project" value="InterPro"/>
</dbReference>
<dbReference type="EMBL" id="REGN01005934">
    <property type="protein sequence ID" value="RNA11537.1"/>
    <property type="molecule type" value="Genomic_DNA"/>
</dbReference>
<dbReference type="InterPro" id="IPR012337">
    <property type="entry name" value="RNaseH-like_sf"/>
</dbReference>
<dbReference type="Proteomes" id="UP000276133">
    <property type="component" value="Unassembled WGS sequence"/>
</dbReference>
<dbReference type="OrthoDB" id="10023994at2759"/>
<accession>A0A3M7QJA9</accession>
<proteinExistence type="predicted"/>
<organism evidence="2 3">
    <name type="scientific">Brachionus plicatilis</name>
    <name type="common">Marine rotifer</name>
    <name type="synonym">Brachionus muelleri</name>
    <dbReference type="NCBI Taxonomy" id="10195"/>
    <lineage>
        <taxon>Eukaryota</taxon>
        <taxon>Metazoa</taxon>
        <taxon>Spiralia</taxon>
        <taxon>Gnathifera</taxon>
        <taxon>Rotifera</taxon>
        <taxon>Eurotatoria</taxon>
        <taxon>Monogononta</taxon>
        <taxon>Pseudotrocha</taxon>
        <taxon>Ploima</taxon>
        <taxon>Brachionidae</taxon>
        <taxon>Brachionus</taxon>
    </lineage>
</organism>
<reference evidence="2 3" key="1">
    <citation type="journal article" date="2018" name="Sci. Rep.">
        <title>Genomic signatures of local adaptation to the degree of environmental predictability in rotifers.</title>
        <authorList>
            <person name="Franch-Gras L."/>
            <person name="Hahn C."/>
            <person name="Garcia-Roger E.M."/>
            <person name="Carmona M.J."/>
            <person name="Serra M."/>
            <person name="Gomez A."/>
        </authorList>
    </citation>
    <scope>NUCLEOTIDE SEQUENCE [LARGE SCALE GENOMIC DNA]</scope>
    <source>
        <strain evidence="2">HYR1</strain>
    </source>
</reference>
<protein>
    <submittedName>
        <fullName evidence="2">Zinc finger BED domain-containing 1-like</fullName>
    </submittedName>
</protein>
<comment type="caution">
    <text evidence="2">The sequence shown here is derived from an EMBL/GenBank/DDBJ whole genome shotgun (WGS) entry which is preliminary data.</text>
</comment>
<dbReference type="InterPro" id="IPR008906">
    <property type="entry name" value="HATC_C_dom"/>
</dbReference>
<feature type="domain" description="HAT C-terminal dimerisation" evidence="1">
    <location>
        <begin position="21"/>
        <end position="63"/>
    </location>
</feature>
<dbReference type="SUPFAM" id="SSF53098">
    <property type="entry name" value="Ribonuclease H-like"/>
    <property type="match status" value="1"/>
</dbReference>
<evidence type="ECO:0000313" key="3">
    <source>
        <dbReference type="Proteomes" id="UP000276133"/>
    </source>
</evidence>
<evidence type="ECO:0000259" key="1">
    <source>
        <dbReference type="Pfam" id="PF05699"/>
    </source>
</evidence>